<comment type="caution">
    <text evidence="2">The sequence shown here is derived from an EMBL/GenBank/DDBJ whole genome shotgun (WGS) entry which is preliminary data.</text>
</comment>
<organism evidence="2 3">
    <name type="scientific">Cirrhinus molitorella</name>
    <name type="common">mud carp</name>
    <dbReference type="NCBI Taxonomy" id="172907"/>
    <lineage>
        <taxon>Eukaryota</taxon>
        <taxon>Metazoa</taxon>
        <taxon>Chordata</taxon>
        <taxon>Craniata</taxon>
        <taxon>Vertebrata</taxon>
        <taxon>Euteleostomi</taxon>
        <taxon>Actinopterygii</taxon>
        <taxon>Neopterygii</taxon>
        <taxon>Teleostei</taxon>
        <taxon>Ostariophysi</taxon>
        <taxon>Cypriniformes</taxon>
        <taxon>Cyprinidae</taxon>
        <taxon>Labeoninae</taxon>
        <taxon>Labeonini</taxon>
        <taxon>Cirrhinus</taxon>
    </lineage>
</organism>
<dbReference type="EMBL" id="JAYMGO010000009">
    <property type="protein sequence ID" value="KAL1268871.1"/>
    <property type="molecule type" value="Genomic_DNA"/>
</dbReference>
<dbReference type="Proteomes" id="UP001558613">
    <property type="component" value="Unassembled WGS sequence"/>
</dbReference>
<evidence type="ECO:0000313" key="1">
    <source>
        <dbReference type="EMBL" id="KAL1268871.1"/>
    </source>
</evidence>
<name>A0ABR3NHL6_9TELE</name>
<keyword evidence="3" id="KW-1185">Reference proteome</keyword>
<sequence length="107" mass="12390">MEEKGIIHKSHSDCASPLVLVWKKNGNIVNAQGQDSTLCRILYNIERCQKPSKREQAKESTGVRRLLKHHYKLVVCNGVLYKKVSRHQNPYFDLCRPEVVEDEKESL</sequence>
<dbReference type="Gene3D" id="3.10.10.10">
    <property type="entry name" value="HIV Type 1 Reverse Transcriptase, subunit A, domain 1"/>
    <property type="match status" value="1"/>
</dbReference>
<proteinExistence type="predicted"/>
<evidence type="ECO:0000313" key="3">
    <source>
        <dbReference type="Proteomes" id="UP001558613"/>
    </source>
</evidence>
<evidence type="ECO:0000313" key="2">
    <source>
        <dbReference type="EMBL" id="KAL1276461.1"/>
    </source>
</evidence>
<dbReference type="EMBL" id="JAYMGO010000004">
    <property type="protein sequence ID" value="KAL1276461.1"/>
    <property type="molecule type" value="Genomic_DNA"/>
</dbReference>
<accession>A0ABR3NHL6</accession>
<gene>
    <name evidence="1" type="ORF">QQF64_034234</name>
    <name evidence="2" type="ORF">QQF64_036084</name>
</gene>
<reference evidence="2 3" key="1">
    <citation type="submission" date="2023-09" db="EMBL/GenBank/DDBJ databases">
        <authorList>
            <person name="Wang M."/>
        </authorList>
    </citation>
    <scope>NUCLEOTIDE SEQUENCE [LARGE SCALE GENOMIC DNA]</scope>
    <source>
        <strain evidence="2">GT-2023</strain>
        <tissue evidence="2">Liver</tissue>
    </source>
</reference>
<protein>
    <submittedName>
        <fullName evidence="2">Uncharacterized protein</fullName>
    </submittedName>
</protein>